<protein>
    <recommendedName>
        <fullName evidence="7">tRNA (Guanine-N1)-methyltransferase</fullName>
    </recommendedName>
</protein>
<evidence type="ECO:0000256" key="1">
    <source>
        <dbReference type="SAM" id="Phobius"/>
    </source>
</evidence>
<evidence type="ECO:0000313" key="6">
    <source>
        <dbReference type="Proteomes" id="UP000432350"/>
    </source>
</evidence>
<accession>A0A2X2J4B4</accession>
<feature type="signal peptide" evidence="2">
    <location>
        <begin position="1"/>
        <end position="24"/>
    </location>
</feature>
<evidence type="ECO:0000313" key="4">
    <source>
        <dbReference type="EMBL" id="VXC64697.1"/>
    </source>
</evidence>
<dbReference type="RefSeq" id="WP_070570144.1">
    <property type="nucleotide sequence ID" value="NZ_CP068086.1"/>
</dbReference>
<reference evidence="3 5" key="1">
    <citation type="submission" date="2018-06" db="EMBL/GenBank/DDBJ databases">
        <authorList>
            <consortium name="Pathogen Informatics"/>
            <person name="Doyle S."/>
        </authorList>
    </citation>
    <scope>NUCLEOTIDE SEQUENCE [LARGE SCALE GENOMIC DNA]</scope>
    <source>
        <strain evidence="3 5">NCTC11343</strain>
    </source>
</reference>
<organism evidence="3 5">
    <name type="scientific">Sphingobacterium multivorum</name>
    <dbReference type="NCBI Taxonomy" id="28454"/>
    <lineage>
        <taxon>Bacteria</taxon>
        <taxon>Pseudomonadati</taxon>
        <taxon>Bacteroidota</taxon>
        <taxon>Sphingobacteriia</taxon>
        <taxon>Sphingobacteriales</taxon>
        <taxon>Sphingobacteriaceae</taxon>
        <taxon>Sphingobacterium</taxon>
    </lineage>
</organism>
<dbReference type="Proteomes" id="UP000432350">
    <property type="component" value="Unassembled WGS sequence"/>
</dbReference>
<dbReference type="EMBL" id="UAUU01000009">
    <property type="protein sequence ID" value="SPZ87201.1"/>
    <property type="molecule type" value="Genomic_DNA"/>
</dbReference>
<evidence type="ECO:0000256" key="2">
    <source>
        <dbReference type="SAM" id="SignalP"/>
    </source>
</evidence>
<keyword evidence="1" id="KW-1133">Transmembrane helix</keyword>
<dbReference type="EMBL" id="CABWMV010000007">
    <property type="protein sequence ID" value="VXC64697.1"/>
    <property type="molecule type" value="Genomic_DNA"/>
</dbReference>
<dbReference type="GeneID" id="97182705"/>
<proteinExistence type="predicted"/>
<sequence length="216" mass="24690">MSKLRLAFIFFTILFISSHTLLEAQTPTAAPATTAAQQDNAFKYSPDGLKKGSLANQFDHLNYISKNNYDFKMVRKTNLDIVKRNVIDTVAKLHKEISSLKSSSSNYTSNTKTLQDSIQVLKDQLAQEKEKTESFSFLGINTSKTFYNTVVWTIIAVLAVAAFIFLFSYRKAKVDTVEFQKTAEQSQEEFATFRKKSMEKEQLLKRQLQDELNKKI</sequence>
<feature type="chain" id="PRO_5036326691" description="tRNA (Guanine-N1)-methyltransferase" evidence="2">
    <location>
        <begin position="25"/>
        <end position="216"/>
    </location>
</feature>
<keyword evidence="2" id="KW-0732">Signal</keyword>
<feature type="transmembrane region" description="Helical" evidence="1">
    <location>
        <begin position="150"/>
        <end position="169"/>
    </location>
</feature>
<gene>
    <name evidence="3" type="ORF">NCTC11343_02772</name>
    <name evidence="4" type="ORF">SPHINGO8BC_150295</name>
</gene>
<evidence type="ECO:0000313" key="3">
    <source>
        <dbReference type="EMBL" id="SPZ87201.1"/>
    </source>
</evidence>
<evidence type="ECO:0008006" key="7">
    <source>
        <dbReference type="Google" id="ProtNLM"/>
    </source>
</evidence>
<name>A0A2X2J4B4_SPHMU</name>
<keyword evidence="1" id="KW-0812">Transmembrane</keyword>
<reference evidence="4 6" key="2">
    <citation type="submission" date="2019-10" db="EMBL/GenBank/DDBJ databases">
        <authorList>
            <person name="Karimi E."/>
        </authorList>
    </citation>
    <scope>NUCLEOTIDE SEQUENCE [LARGE SCALE GENOMIC DNA]</scope>
    <source>
        <strain evidence="4">Sphingobacterium sp. 8BC</strain>
    </source>
</reference>
<dbReference type="AlphaFoldDB" id="A0A2X2J4B4"/>
<keyword evidence="1" id="KW-0472">Membrane</keyword>
<dbReference type="Proteomes" id="UP000251241">
    <property type="component" value="Unassembled WGS sequence"/>
</dbReference>
<evidence type="ECO:0000313" key="5">
    <source>
        <dbReference type="Proteomes" id="UP000251241"/>
    </source>
</evidence>
<accession>A0A654ABK5</accession>